<evidence type="ECO:0000313" key="1">
    <source>
        <dbReference type="EMBL" id="TDQ68323.1"/>
    </source>
</evidence>
<accession>A0A484F408</accession>
<dbReference type="Gene3D" id="3.10.129.130">
    <property type="match status" value="1"/>
</dbReference>
<dbReference type="InterPro" id="IPR058108">
    <property type="entry name" value="CptIN-like"/>
</dbReference>
<proteinExistence type="predicted"/>
<organism evidence="1 2">
    <name type="scientific">Methanimicrococcus blatticola</name>
    <dbReference type="NCBI Taxonomy" id="91560"/>
    <lineage>
        <taxon>Archaea</taxon>
        <taxon>Methanobacteriati</taxon>
        <taxon>Methanobacteriota</taxon>
        <taxon>Stenosarchaea group</taxon>
        <taxon>Methanomicrobia</taxon>
        <taxon>Methanosarcinales</taxon>
        <taxon>Methanosarcinaceae</taxon>
        <taxon>Methanimicrococcus</taxon>
    </lineage>
</organism>
<dbReference type="RefSeq" id="WP_133517702.1">
    <property type="nucleotide sequence ID" value="NZ_JAHDUW010000004.1"/>
</dbReference>
<dbReference type="NCBIfam" id="NF047359">
    <property type="entry name" value="CptIN"/>
    <property type="match status" value="1"/>
</dbReference>
<gene>
    <name evidence="1" type="ORF">C7391_1266</name>
</gene>
<keyword evidence="2" id="KW-1185">Reference proteome</keyword>
<protein>
    <submittedName>
        <fullName evidence="1">Uncharacterized protein</fullName>
    </submittedName>
</protein>
<dbReference type="InterPro" id="IPR053735">
    <property type="entry name" value="Type_III_TA_endoRNase"/>
</dbReference>
<reference evidence="1 2" key="1">
    <citation type="submission" date="2019-03" db="EMBL/GenBank/DDBJ databases">
        <title>Genomic Encyclopedia of Type Strains, Phase IV (KMG-IV): sequencing the most valuable type-strain genomes for metagenomic binning, comparative biology and taxonomic classification.</title>
        <authorList>
            <person name="Goeker M."/>
        </authorList>
    </citation>
    <scope>NUCLEOTIDE SEQUENCE [LARGE SCALE GENOMIC DNA]</scope>
    <source>
        <strain evidence="1 2">DSM 13328</strain>
    </source>
</reference>
<dbReference type="Proteomes" id="UP000294855">
    <property type="component" value="Unassembled WGS sequence"/>
</dbReference>
<sequence length="172" mass="20823">MKLSEGCFCFIENQFFIDFPDEKLMKNKTETNEFLNGRPFFFSFRDEKNTDIIWFIPISSKVNKYERIFQKKMNKYNQCFTIQFADVLETKKVFLIQNMFPSIEKYIQEIYTDSKTFSVISIDSEIEDQIIKLSKKVLRMHKHNVHIIFPNVLEIERKLIEELQRNKHENLN</sequence>
<name>A0A484F408_9EURY</name>
<evidence type="ECO:0000313" key="2">
    <source>
        <dbReference type="Proteomes" id="UP000294855"/>
    </source>
</evidence>
<comment type="caution">
    <text evidence="1">The sequence shown here is derived from an EMBL/GenBank/DDBJ whole genome shotgun (WGS) entry which is preliminary data.</text>
</comment>
<dbReference type="EMBL" id="SNYS01000009">
    <property type="protein sequence ID" value="TDQ68323.1"/>
    <property type="molecule type" value="Genomic_DNA"/>
</dbReference>
<dbReference type="CDD" id="cd17492">
    <property type="entry name" value="toxin_CptN"/>
    <property type="match status" value="1"/>
</dbReference>
<dbReference type="AlphaFoldDB" id="A0A484F408"/>